<dbReference type="Proteomes" id="UP000028782">
    <property type="component" value="Chromosome"/>
</dbReference>
<protein>
    <submittedName>
        <fullName evidence="1">Uncharacterized protein</fullName>
    </submittedName>
</protein>
<organism evidence="1 2">
    <name type="scientific">Comamonas testosteroni TK102</name>
    <dbReference type="NCBI Taxonomy" id="1392005"/>
    <lineage>
        <taxon>Bacteria</taxon>
        <taxon>Pseudomonadati</taxon>
        <taxon>Pseudomonadota</taxon>
        <taxon>Betaproteobacteria</taxon>
        <taxon>Burkholderiales</taxon>
        <taxon>Comamonadaceae</taxon>
        <taxon>Comamonas</taxon>
    </lineage>
</organism>
<gene>
    <name evidence="1" type="ORF">O987_24030</name>
</gene>
<sequence>MLLQGAYREGSADLDRLAGVTGSIPVGGTKFKAAKVHNLPAFFFFPSADFN</sequence>
<name>A0A076PT39_COMTE</name>
<evidence type="ECO:0000313" key="1">
    <source>
        <dbReference type="EMBL" id="AIJ48883.1"/>
    </source>
</evidence>
<proteinExistence type="predicted"/>
<dbReference type="KEGG" id="ctes:O987_24030"/>
<evidence type="ECO:0000313" key="2">
    <source>
        <dbReference type="Proteomes" id="UP000028782"/>
    </source>
</evidence>
<dbReference type="AlphaFoldDB" id="A0A076PT39"/>
<reference evidence="1 2" key="1">
    <citation type="journal article" date="2014" name="Genome Announc.">
        <title>Complete Genome Sequence of Polychlorinated Biphenyl Degrader Comamonas testosteroni TK102 (NBRC 109938).</title>
        <authorList>
            <person name="Fukuda K."/>
            <person name="Hosoyama A."/>
            <person name="Tsuchikane K."/>
            <person name="Ohji S."/>
            <person name="Yamazoe A."/>
            <person name="Fujita N."/>
            <person name="Shintani M."/>
            <person name="Kimbara K."/>
        </authorList>
    </citation>
    <scope>NUCLEOTIDE SEQUENCE [LARGE SCALE GENOMIC DNA]</scope>
    <source>
        <strain evidence="1">TK102</strain>
    </source>
</reference>
<accession>A0A076PT39</accession>
<dbReference type="EMBL" id="CP006704">
    <property type="protein sequence ID" value="AIJ48883.1"/>
    <property type="molecule type" value="Genomic_DNA"/>
</dbReference>
<dbReference type="HOGENOM" id="CLU_3097720_0_0_4"/>